<protein>
    <submittedName>
        <fullName evidence="1">Uncharacterized protein</fullName>
    </submittedName>
</protein>
<sequence length="263" mass="28685">MSTESEYKVPLLHGLDSSDAIEEFLDNRPVEVELRTMVAECCWVRIQVALDPFWGVHCCLGIQLHVEFCDVGVHGALGCLITHYSGTVLKAIGQSDSIAEQGQVFARGLIPQIYAFALSCMPHAAVPSSKEHREPSGIHVCWLGFHGAPSFDLDYGLVGAALTFEFFMVLSPPCKETWTGLSISAFIGIWTYFKLTVASAVMLLQPGPDHQGRRGNVMLDYLNSSPFTTNAEVLEAVSNLAPLLAILVFFNGIQPIVSEDGKL</sequence>
<dbReference type="EMBL" id="JAFEMO010000001">
    <property type="protein sequence ID" value="KAH7577081.1"/>
    <property type="molecule type" value="Genomic_DNA"/>
</dbReference>
<gene>
    <name evidence="1" type="ORF">JRO89_XS01G0201800</name>
</gene>
<accession>A0ABQ8IK73</accession>
<reference evidence="1 2" key="1">
    <citation type="submission" date="2021-02" db="EMBL/GenBank/DDBJ databases">
        <title>Plant Genome Project.</title>
        <authorList>
            <person name="Zhang R.-G."/>
        </authorList>
    </citation>
    <scope>NUCLEOTIDE SEQUENCE [LARGE SCALE GENOMIC DNA]</scope>
    <source>
        <tissue evidence="1">Leaves</tissue>
    </source>
</reference>
<name>A0ABQ8IK73_9ROSI</name>
<proteinExistence type="predicted"/>
<organism evidence="1 2">
    <name type="scientific">Xanthoceras sorbifolium</name>
    <dbReference type="NCBI Taxonomy" id="99658"/>
    <lineage>
        <taxon>Eukaryota</taxon>
        <taxon>Viridiplantae</taxon>
        <taxon>Streptophyta</taxon>
        <taxon>Embryophyta</taxon>
        <taxon>Tracheophyta</taxon>
        <taxon>Spermatophyta</taxon>
        <taxon>Magnoliopsida</taxon>
        <taxon>eudicotyledons</taxon>
        <taxon>Gunneridae</taxon>
        <taxon>Pentapetalae</taxon>
        <taxon>rosids</taxon>
        <taxon>malvids</taxon>
        <taxon>Sapindales</taxon>
        <taxon>Sapindaceae</taxon>
        <taxon>Xanthoceroideae</taxon>
        <taxon>Xanthoceras</taxon>
    </lineage>
</organism>
<dbReference type="PANTHER" id="PTHR11206">
    <property type="entry name" value="MULTIDRUG RESISTANCE PROTEIN"/>
    <property type="match status" value="1"/>
</dbReference>
<keyword evidence="2" id="KW-1185">Reference proteome</keyword>
<dbReference type="Proteomes" id="UP000827721">
    <property type="component" value="Unassembled WGS sequence"/>
</dbReference>
<evidence type="ECO:0000313" key="2">
    <source>
        <dbReference type="Proteomes" id="UP000827721"/>
    </source>
</evidence>
<evidence type="ECO:0000313" key="1">
    <source>
        <dbReference type="EMBL" id="KAH7577081.1"/>
    </source>
</evidence>
<comment type="caution">
    <text evidence="1">The sequence shown here is derived from an EMBL/GenBank/DDBJ whole genome shotgun (WGS) entry which is preliminary data.</text>
</comment>